<comment type="subcellular location">
    <subcellularLocation>
        <location evidence="1">Host cytoplasm</location>
    </subcellularLocation>
</comment>
<keyword evidence="7 12" id="KW-0418">Kinase</keyword>
<reference evidence="18 19" key="1">
    <citation type="submission" date="2024-04" db="EMBL/GenBank/DDBJ databases">
        <authorList>
            <person name="Waldvogel A.-M."/>
            <person name="Schoenle A."/>
        </authorList>
    </citation>
    <scope>NUCLEOTIDE SEQUENCE [LARGE SCALE GENOMIC DNA]</scope>
</reference>
<dbReference type="InterPro" id="IPR008271">
    <property type="entry name" value="Ser/Thr_kinase_AS"/>
</dbReference>
<comment type="catalytic activity">
    <reaction evidence="11 12">
        <text>L-seryl-[protein] + ATP = O-phospho-L-seryl-[protein] + ADP + H(+)</text>
        <dbReference type="Rhea" id="RHEA:17989"/>
        <dbReference type="Rhea" id="RHEA-COMP:9863"/>
        <dbReference type="Rhea" id="RHEA-COMP:11604"/>
        <dbReference type="ChEBI" id="CHEBI:15378"/>
        <dbReference type="ChEBI" id="CHEBI:29999"/>
        <dbReference type="ChEBI" id="CHEBI:30616"/>
        <dbReference type="ChEBI" id="CHEBI:83421"/>
        <dbReference type="ChEBI" id="CHEBI:456216"/>
        <dbReference type="EC" id="2.7.11.1"/>
    </reaction>
</comment>
<dbReference type="SUPFAM" id="SSF56112">
    <property type="entry name" value="Protein kinase-like (PK-like)"/>
    <property type="match status" value="1"/>
</dbReference>
<dbReference type="PROSITE" id="PS00108">
    <property type="entry name" value="PROTEIN_KINASE_ST"/>
    <property type="match status" value="1"/>
</dbReference>
<dbReference type="AlphaFoldDB" id="A0AAV2IRK2"/>
<dbReference type="PANTHER" id="PTHR22984">
    <property type="entry name" value="SERINE/THREONINE-PROTEIN KINASE PIM"/>
    <property type="match status" value="1"/>
</dbReference>
<keyword evidence="5 12" id="KW-0808">Transferase</keyword>
<evidence type="ECO:0000256" key="1">
    <source>
        <dbReference type="ARBA" id="ARBA00004192"/>
    </source>
</evidence>
<dbReference type="GO" id="GO:0106310">
    <property type="term" value="F:protein serine kinase activity"/>
    <property type="evidence" value="ECO:0007669"/>
    <property type="project" value="UniProtKB-UniRule"/>
</dbReference>
<feature type="binding site" evidence="14">
    <location>
        <position position="163"/>
    </location>
    <ligand>
        <name>ATP</name>
        <dbReference type="ChEBI" id="CHEBI:30616"/>
    </ligand>
</feature>
<dbReference type="EC" id="2.7.11.1" evidence="12"/>
<dbReference type="InterPro" id="IPR017441">
    <property type="entry name" value="Protein_kinase_ATP_BS"/>
</dbReference>
<dbReference type="PROSITE" id="PS50011">
    <property type="entry name" value="PROTEIN_KINASE_DOM"/>
    <property type="match status" value="1"/>
</dbReference>
<dbReference type="GO" id="GO:0004674">
    <property type="term" value="F:protein serine/threonine kinase activity"/>
    <property type="evidence" value="ECO:0007669"/>
    <property type="project" value="UniProtKB-UniRule"/>
</dbReference>
<evidence type="ECO:0000256" key="11">
    <source>
        <dbReference type="ARBA" id="ARBA00048679"/>
    </source>
</evidence>
<dbReference type="GO" id="GO:0043066">
    <property type="term" value="P:negative regulation of apoptotic process"/>
    <property type="evidence" value="ECO:0007669"/>
    <property type="project" value="UniProtKB-UniRule"/>
</dbReference>
<evidence type="ECO:0000313" key="18">
    <source>
        <dbReference type="EMBL" id="CAL1567812.1"/>
    </source>
</evidence>
<evidence type="ECO:0000259" key="17">
    <source>
        <dbReference type="PROSITE" id="PS50011"/>
    </source>
</evidence>
<feature type="chain" id="PRO_5043449735" description="Serine/threonine-protein kinase" evidence="16">
    <location>
        <begin position="30"/>
        <end position="342"/>
    </location>
</feature>
<dbReference type="Gene3D" id="3.30.200.20">
    <property type="entry name" value="Phosphorylase Kinase, domain 1"/>
    <property type="match status" value="1"/>
</dbReference>
<dbReference type="PROSITE" id="PS00107">
    <property type="entry name" value="PROTEIN_KINASE_ATP"/>
    <property type="match status" value="1"/>
</dbReference>
<proteinExistence type="inferred from homology"/>
<protein>
    <recommendedName>
        <fullName evidence="12">Serine/threonine-protein kinase</fullName>
        <ecNumber evidence="12">2.7.11.1</ecNumber>
    </recommendedName>
</protein>
<keyword evidence="4" id="KW-0597">Phosphoprotein</keyword>
<organism evidence="18 19">
    <name type="scientific">Knipowitschia caucasica</name>
    <name type="common">Caucasian dwarf goby</name>
    <name type="synonym">Pomatoschistus caucasicus</name>
    <dbReference type="NCBI Taxonomy" id="637954"/>
    <lineage>
        <taxon>Eukaryota</taxon>
        <taxon>Metazoa</taxon>
        <taxon>Chordata</taxon>
        <taxon>Craniata</taxon>
        <taxon>Vertebrata</taxon>
        <taxon>Euteleostomi</taxon>
        <taxon>Actinopterygii</taxon>
        <taxon>Neopterygii</taxon>
        <taxon>Teleostei</taxon>
        <taxon>Neoteleostei</taxon>
        <taxon>Acanthomorphata</taxon>
        <taxon>Gobiaria</taxon>
        <taxon>Gobiiformes</taxon>
        <taxon>Gobioidei</taxon>
        <taxon>Gobiidae</taxon>
        <taxon>Gobiinae</taxon>
        <taxon>Knipowitschia</taxon>
    </lineage>
</organism>
<dbReference type="GO" id="GO:0005737">
    <property type="term" value="C:cytoplasm"/>
    <property type="evidence" value="ECO:0007669"/>
    <property type="project" value="UniProtKB-UniRule"/>
</dbReference>
<comment type="catalytic activity">
    <reaction evidence="10 12">
        <text>L-threonyl-[protein] + ATP = O-phospho-L-threonyl-[protein] + ADP + H(+)</text>
        <dbReference type="Rhea" id="RHEA:46608"/>
        <dbReference type="Rhea" id="RHEA-COMP:11060"/>
        <dbReference type="Rhea" id="RHEA-COMP:11605"/>
        <dbReference type="ChEBI" id="CHEBI:15378"/>
        <dbReference type="ChEBI" id="CHEBI:30013"/>
        <dbReference type="ChEBI" id="CHEBI:30616"/>
        <dbReference type="ChEBI" id="CHEBI:61977"/>
        <dbReference type="ChEBI" id="CHEBI:456216"/>
        <dbReference type="EC" id="2.7.11.1"/>
    </reaction>
</comment>
<evidence type="ECO:0000256" key="13">
    <source>
        <dbReference type="PIRSR" id="PIRSR037993-1"/>
    </source>
</evidence>
<dbReference type="InterPro" id="IPR011009">
    <property type="entry name" value="Kinase-like_dom_sf"/>
</dbReference>
<dbReference type="InterPro" id="IPR000719">
    <property type="entry name" value="Prot_kinase_dom"/>
</dbReference>
<evidence type="ECO:0000313" key="19">
    <source>
        <dbReference type="Proteomes" id="UP001497482"/>
    </source>
</evidence>
<feature type="signal peptide" evidence="16">
    <location>
        <begin position="1"/>
        <end position="29"/>
    </location>
</feature>
<feature type="binding site" evidence="14">
    <location>
        <position position="156"/>
    </location>
    <ligand>
        <name>ATP</name>
        <dbReference type="ChEBI" id="CHEBI:30616"/>
    </ligand>
</feature>
<keyword evidence="9" id="KW-1035">Host cytoplasm</keyword>
<name>A0AAV2IRK2_KNICA</name>
<evidence type="ECO:0000256" key="4">
    <source>
        <dbReference type="ARBA" id="ARBA00022553"/>
    </source>
</evidence>
<evidence type="ECO:0000256" key="14">
    <source>
        <dbReference type="PIRSR" id="PIRSR037993-2"/>
    </source>
</evidence>
<feature type="active site" description="Proton acceptor" evidence="13">
    <location>
        <position position="202"/>
    </location>
</feature>
<dbReference type="PANTHER" id="PTHR22984:SF25">
    <property type="entry name" value="PROTEIN KINASE DOMAIN-CONTAINING PROTEIN"/>
    <property type="match status" value="1"/>
</dbReference>
<keyword evidence="3 12" id="KW-0723">Serine/threonine-protein kinase</keyword>
<sequence length="342" mass="38482">MGRLWKEHELERLCCSALAVLLTLPHLDAIPAGKKHKPEQPNRAQQRHLLAQLACSGDMDTFSGRYVMGHELGRGRFGAVYGGERRSDGLKVAIKRVPKNQVKYFPLARKGKFFKIPEEVFYMYKAAGVQDHLGQNAAVSLIDWFQSDSEILIVMERPSPCMDLLEYSVLHDPLLEDTVRDIIKQLVQALIQLDKKWVFHRDIKTTNILIQETQEGPRVRIVDFGCSCGVTTTPCTQYMGTANYCPPEMFLSHQCRAGPTSVWQIGAIAYELLNGDAKDFDVFEWLNGDLSLKTSEASAEALDFIHMCLSVEPENRICLEEMEGHPWFSTSIEVPSSSSSSS</sequence>
<evidence type="ECO:0000256" key="9">
    <source>
        <dbReference type="ARBA" id="ARBA00023200"/>
    </source>
</evidence>
<evidence type="ECO:0000256" key="6">
    <source>
        <dbReference type="ARBA" id="ARBA00022741"/>
    </source>
</evidence>
<evidence type="ECO:0000256" key="5">
    <source>
        <dbReference type="ARBA" id="ARBA00022679"/>
    </source>
</evidence>
<feature type="binding site" evidence="14">
    <location>
        <begin position="72"/>
        <end position="80"/>
    </location>
    <ligand>
        <name>ATP</name>
        <dbReference type="ChEBI" id="CHEBI:30616"/>
    </ligand>
</feature>
<dbReference type="Proteomes" id="UP001497482">
    <property type="component" value="Chromosome 1"/>
</dbReference>
<accession>A0AAV2IRK2</accession>
<evidence type="ECO:0000256" key="12">
    <source>
        <dbReference type="PIRNR" id="PIRNR037993"/>
    </source>
</evidence>
<evidence type="ECO:0000256" key="16">
    <source>
        <dbReference type="SAM" id="SignalP"/>
    </source>
</evidence>
<gene>
    <name evidence="18" type="ORF">KC01_LOCUS562</name>
</gene>
<keyword evidence="6 12" id="KW-0547">Nucleotide-binding</keyword>
<evidence type="ECO:0000256" key="8">
    <source>
        <dbReference type="ARBA" id="ARBA00022840"/>
    </source>
</evidence>
<keyword evidence="16" id="KW-0732">Signal</keyword>
<evidence type="ECO:0000256" key="15">
    <source>
        <dbReference type="PROSITE-ProRule" id="PRU10141"/>
    </source>
</evidence>
<keyword evidence="8 12" id="KW-0067">ATP-binding</keyword>
<dbReference type="EMBL" id="OZ035823">
    <property type="protein sequence ID" value="CAL1567812.1"/>
    <property type="molecule type" value="Genomic_DNA"/>
</dbReference>
<dbReference type="Gene3D" id="1.10.510.10">
    <property type="entry name" value="Transferase(Phosphotransferase) domain 1"/>
    <property type="match status" value="1"/>
</dbReference>
<evidence type="ECO:0000256" key="2">
    <source>
        <dbReference type="ARBA" id="ARBA00005505"/>
    </source>
</evidence>
<dbReference type="SMART" id="SM00220">
    <property type="entry name" value="S_TKc"/>
    <property type="match status" value="1"/>
</dbReference>
<comment type="similarity">
    <text evidence="2 12">Belongs to the protein kinase superfamily. CAMK Ser/Thr protein kinase family. PIM subfamily.</text>
</comment>
<dbReference type="PIRSF" id="PIRSF037993">
    <property type="entry name" value="STPK_Pim-1"/>
    <property type="match status" value="1"/>
</dbReference>
<keyword evidence="19" id="KW-1185">Reference proteome</keyword>
<dbReference type="GO" id="GO:0005524">
    <property type="term" value="F:ATP binding"/>
    <property type="evidence" value="ECO:0007669"/>
    <property type="project" value="UniProtKB-UniRule"/>
</dbReference>
<evidence type="ECO:0000256" key="3">
    <source>
        <dbReference type="ARBA" id="ARBA00022527"/>
    </source>
</evidence>
<comment type="function">
    <text evidence="12">Proto-oncogene with serine/threonine kinase activity involved in cell survival and cell proliferation.</text>
</comment>
<evidence type="ECO:0000256" key="7">
    <source>
        <dbReference type="ARBA" id="ARBA00022777"/>
    </source>
</evidence>
<evidence type="ECO:0000256" key="10">
    <source>
        <dbReference type="ARBA" id="ARBA00047899"/>
    </source>
</evidence>
<dbReference type="InterPro" id="IPR051138">
    <property type="entry name" value="PIM_Ser/Thr_kinase"/>
</dbReference>
<feature type="binding site" evidence="14 15">
    <location>
        <position position="95"/>
    </location>
    <ligand>
        <name>ATP</name>
        <dbReference type="ChEBI" id="CHEBI:30616"/>
    </ligand>
</feature>
<feature type="domain" description="Protein kinase" evidence="17">
    <location>
        <begin position="66"/>
        <end position="328"/>
    </location>
</feature>
<dbReference type="Pfam" id="PF00069">
    <property type="entry name" value="Pkinase"/>
    <property type="match status" value="1"/>
</dbReference>
<dbReference type="InterPro" id="IPR017348">
    <property type="entry name" value="PIM1/2/3"/>
</dbReference>